<dbReference type="GeneID" id="56929196"/>
<evidence type="ECO:0000313" key="3">
    <source>
        <dbReference type="Proteomes" id="UP000317935"/>
    </source>
</evidence>
<dbReference type="EMBL" id="AP019774">
    <property type="protein sequence ID" value="BCD69864.1"/>
    <property type="molecule type" value="Genomic_DNA"/>
</dbReference>
<dbReference type="Proteomes" id="UP000317935">
    <property type="component" value="Chromosome"/>
</dbReference>
<name>A0A6J4CXQ4_9HELI</name>
<reference evidence="1 4" key="2">
    <citation type="submission" date="2020-04" db="EMBL/GenBank/DDBJ databases">
        <title>Genomic analysis of gastric non-Helicobacter pylori Helicobacters isolated in Japan.</title>
        <authorList>
            <person name="Suzuki M."/>
            <person name="Rimbara E."/>
        </authorList>
    </citation>
    <scope>NUCLEOTIDE SEQUENCE [LARGE SCALE GENOMIC DNA]</scope>
    <source>
        <strain evidence="1 4">NHP19-0020</strain>
    </source>
</reference>
<keyword evidence="4" id="KW-1185">Reference proteome</keyword>
<reference evidence="2 3" key="1">
    <citation type="submission" date="2019-06" db="EMBL/GenBank/DDBJ databases">
        <title>Complete genome sequence of Helicobacter suis SNTW101c.</title>
        <authorList>
            <person name="Rimbara E."/>
            <person name="Suzuki M."/>
            <person name="Matsui H."/>
            <person name="Nakamura M."/>
            <person name="Mori S."/>
            <person name="Shibayama K."/>
        </authorList>
    </citation>
    <scope>NUCLEOTIDE SEQUENCE [LARGE SCALE GENOMIC DNA]</scope>
    <source>
        <strain evidence="2 3">SNTW101c</strain>
    </source>
</reference>
<sequence>MSRLLLVLCCASLLFCKSLNQRITLKKDQTFSGTLQLQKFKKPLSVRWTLYKDKGLVVHLHFNQFPYQFILYKDFQRNSFRKEIFKEEQISTDKTPLFFLITFKNFDNKEESATLYLRASEKLQWLQN</sequence>
<gene>
    <name evidence="1" type="ORF">NHP190020_09710</name>
    <name evidence="2" type="ORF">SNTW_05090</name>
</gene>
<evidence type="ECO:0000313" key="1">
    <source>
        <dbReference type="EMBL" id="BCD45932.1"/>
    </source>
</evidence>
<dbReference type="OrthoDB" id="5334558at2"/>
<evidence type="ECO:0000313" key="4">
    <source>
        <dbReference type="Proteomes" id="UP000509742"/>
    </source>
</evidence>
<organism evidence="2 3">
    <name type="scientific">Helicobacter suis</name>
    <dbReference type="NCBI Taxonomy" id="104628"/>
    <lineage>
        <taxon>Bacteria</taxon>
        <taxon>Pseudomonadati</taxon>
        <taxon>Campylobacterota</taxon>
        <taxon>Epsilonproteobacteria</taxon>
        <taxon>Campylobacterales</taxon>
        <taxon>Helicobacteraceae</taxon>
        <taxon>Helicobacter</taxon>
    </lineage>
</organism>
<dbReference type="AlphaFoldDB" id="A0A6J4CXQ4"/>
<dbReference type="EMBL" id="AP023036">
    <property type="protein sequence ID" value="BCD45932.1"/>
    <property type="molecule type" value="Genomic_DNA"/>
</dbReference>
<evidence type="ECO:0000313" key="2">
    <source>
        <dbReference type="EMBL" id="BCD69864.1"/>
    </source>
</evidence>
<dbReference type="RefSeq" id="WP_034375045.1">
    <property type="nucleotide sequence ID" value="NZ_AP019774.1"/>
</dbReference>
<accession>A0A6J4CXQ4</accession>
<evidence type="ECO:0008006" key="5">
    <source>
        <dbReference type="Google" id="ProtNLM"/>
    </source>
</evidence>
<protein>
    <recommendedName>
        <fullName evidence="5">Lipoprotein</fullName>
    </recommendedName>
</protein>
<proteinExistence type="predicted"/>
<dbReference type="Proteomes" id="UP000509742">
    <property type="component" value="Chromosome"/>
</dbReference>